<feature type="non-terminal residue" evidence="1">
    <location>
        <position position="39"/>
    </location>
</feature>
<sequence>MKTYDVAVVGGGPIGGFVAGNIAKKGYAVALFEEHKKIG</sequence>
<name>X1I9B0_9ZZZZ</name>
<dbReference type="InterPro" id="IPR036188">
    <property type="entry name" value="FAD/NAD-bd_sf"/>
</dbReference>
<evidence type="ECO:0000313" key="1">
    <source>
        <dbReference type="EMBL" id="GAH62689.1"/>
    </source>
</evidence>
<dbReference type="SUPFAM" id="SSF51905">
    <property type="entry name" value="FAD/NAD(P)-binding domain"/>
    <property type="match status" value="1"/>
</dbReference>
<protein>
    <recommendedName>
        <fullName evidence="2">FAD dependent oxidoreductase domain-containing protein</fullName>
    </recommendedName>
</protein>
<accession>X1I9B0</accession>
<gene>
    <name evidence="1" type="ORF">S03H2_53855</name>
</gene>
<reference evidence="1" key="1">
    <citation type="journal article" date="2014" name="Front. Microbiol.">
        <title>High frequency of phylogenetically diverse reductive dehalogenase-homologous genes in deep subseafloor sedimentary metagenomes.</title>
        <authorList>
            <person name="Kawai M."/>
            <person name="Futagami T."/>
            <person name="Toyoda A."/>
            <person name="Takaki Y."/>
            <person name="Nishi S."/>
            <person name="Hori S."/>
            <person name="Arai W."/>
            <person name="Tsubouchi T."/>
            <person name="Morono Y."/>
            <person name="Uchiyama I."/>
            <person name="Ito T."/>
            <person name="Fujiyama A."/>
            <person name="Inagaki F."/>
            <person name="Takami H."/>
        </authorList>
    </citation>
    <scope>NUCLEOTIDE SEQUENCE</scope>
    <source>
        <strain evidence="1">Expedition CK06-06</strain>
    </source>
</reference>
<organism evidence="1">
    <name type="scientific">marine sediment metagenome</name>
    <dbReference type="NCBI Taxonomy" id="412755"/>
    <lineage>
        <taxon>unclassified sequences</taxon>
        <taxon>metagenomes</taxon>
        <taxon>ecological metagenomes</taxon>
    </lineage>
</organism>
<comment type="caution">
    <text evidence="1">The sequence shown here is derived from an EMBL/GenBank/DDBJ whole genome shotgun (WGS) entry which is preliminary data.</text>
</comment>
<evidence type="ECO:0008006" key="2">
    <source>
        <dbReference type="Google" id="ProtNLM"/>
    </source>
</evidence>
<dbReference type="AlphaFoldDB" id="X1I9B0"/>
<dbReference type="EMBL" id="BARU01034299">
    <property type="protein sequence ID" value="GAH62689.1"/>
    <property type="molecule type" value="Genomic_DNA"/>
</dbReference>
<dbReference type="PRINTS" id="PR00419">
    <property type="entry name" value="ADXRDTASE"/>
</dbReference>
<proteinExistence type="predicted"/>
<dbReference type="Gene3D" id="3.50.50.60">
    <property type="entry name" value="FAD/NAD(P)-binding domain"/>
    <property type="match status" value="1"/>
</dbReference>